<evidence type="ECO:0000313" key="2">
    <source>
        <dbReference type="Proteomes" id="UP000072520"/>
    </source>
</evidence>
<dbReference type="InterPro" id="IPR014347">
    <property type="entry name" value="Tautomerase/MIF_sf"/>
</dbReference>
<evidence type="ECO:0000313" key="1">
    <source>
        <dbReference type="EMBL" id="KTS96656.1"/>
    </source>
</evidence>
<dbReference type="SUPFAM" id="SSF55331">
    <property type="entry name" value="Tautomerase/MIF"/>
    <property type="match status" value="1"/>
</dbReference>
<dbReference type="EMBL" id="LDSI01000018">
    <property type="protein sequence ID" value="KTS96656.1"/>
    <property type="molecule type" value="Genomic_DNA"/>
</dbReference>
<dbReference type="RefSeq" id="WP_058708850.1">
    <property type="nucleotide sequence ID" value="NZ_LDSI01000018.1"/>
</dbReference>
<dbReference type="Pfam" id="PF14552">
    <property type="entry name" value="Tautomerase_2"/>
    <property type="match status" value="1"/>
</dbReference>
<dbReference type="PANTHER" id="PTHR38460:SF1">
    <property type="entry name" value="TAUTOMERASE YOLI-RELATED"/>
    <property type="match status" value="1"/>
</dbReference>
<dbReference type="Proteomes" id="UP000072520">
    <property type="component" value="Unassembled WGS sequence"/>
</dbReference>
<accession>A0AB34VFT4</accession>
<dbReference type="InterPro" id="IPR037479">
    <property type="entry name" value="Tauto_MSAD"/>
</dbReference>
<dbReference type="PANTHER" id="PTHR38460">
    <property type="entry name" value="TAUTOMERASE YOLI-RELATED"/>
    <property type="match status" value="1"/>
</dbReference>
<protein>
    <submittedName>
        <fullName evidence="1">Decarboxylase</fullName>
    </submittedName>
</protein>
<name>A0AB34VFT4_9GAMM</name>
<proteinExistence type="predicted"/>
<gene>
    <name evidence="1" type="ORF">RSA13_13595</name>
</gene>
<reference evidence="1 2" key="1">
    <citation type="journal article" date="2016" name="Front. Microbiol.">
        <title>Genomic Resource of Rice Seed Associated Bacteria.</title>
        <authorList>
            <person name="Midha S."/>
            <person name="Bansal K."/>
            <person name="Sharma S."/>
            <person name="Kumar N."/>
            <person name="Patil P.P."/>
            <person name="Chaudhry V."/>
            <person name="Patil P.B."/>
        </authorList>
    </citation>
    <scope>NUCLEOTIDE SEQUENCE [LARGE SCALE GENOMIC DNA]</scope>
    <source>
        <strain evidence="1 2">RSA13</strain>
    </source>
</reference>
<sequence>MPVSRIAISEHRIEQWREAISTALQDAFETSFSVPHGDCFQFFDSYHRHTRIFDQHYLCSAQTGRSDDFLLFHITAGKARSLAQKQAFYADLNARLVKAIGINPADVMIVVNFSDPEDWSFGNGKVFSLADISSR</sequence>
<dbReference type="AlphaFoldDB" id="A0AB34VFT4"/>
<comment type="caution">
    <text evidence="1">The sequence shown here is derived from an EMBL/GenBank/DDBJ whole genome shotgun (WGS) entry which is preliminary data.</text>
</comment>
<dbReference type="Gene3D" id="3.30.429.10">
    <property type="entry name" value="Macrophage Migration Inhibitory Factor"/>
    <property type="match status" value="1"/>
</dbReference>
<organism evidence="1 2">
    <name type="scientific">Pantoea stewartii</name>
    <dbReference type="NCBI Taxonomy" id="66269"/>
    <lineage>
        <taxon>Bacteria</taxon>
        <taxon>Pseudomonadati</taxon>
        <taxon>Pseudomonadota</taxon>
        <taxon>Gammaproteobacteria</taxon>
        <taxon>Enterobacterales</taxon>
        <taxon>Erwiniaceae</taxon>
        <taxon>Pantoea</taxon>
    </lineage>
</organism>